<evidence type="ECO:0000256" key="4">
    <source>
        <dbReference type="ARBA" id="ARBA00022801"/>
    </source>
</evidence>
<evidence type="ECO:0000256" key="2">
    <source>
        <dbReference type="ARBA" id="ARBA00022670"/>
    </source>
</evidence>
<keyword evidence="5 6" id="KW-0482">Metalloprotease</keyword>
<keyword evidence="2 6" id="KW-0645">Protease</keyword>
<dbReference type="GO" id="GO:0033615">
    <property type="term" value="P:mitochondrial proton-transporting ATP synthase complex assembly"/>
    <property type="evidence" value="ECO:0007669"/>
    <property type="project" value="TreeGrafter"/>
</dbReference>
<dbReference type="AlphaFoldDB" id="A0AA89BM02"/>
<keyword evidence="8" id="KW-1185">Reference proteome</keyword>
<sequence>MGGFDSNTNQVVICQNNAVTQAMQCRTLLHELIHAFDKCRAHVDFSNIHHLACTEIRAAAFTKCSLMSKLVNGYTNHEECTRAVAEKAICTVRNVTEEEARQAVSEVFTRCYNDTEPFGRHFKHLRIDPRNCLSENEKYGYTKSFSHIKDRRKEEEPKE</sequence>
<dbReference type="GO" id="GO:0005739">
    <property type="term" value="C:mitochondrion"/>
    <property type="evidence" value="ECO:0007669"/>
    <property type="project" value="GOC"/>
</dbReference>
<dbReference type="Pfam" id="PF09768">
    <property type="entry name" value="Peptidase_M76"/>
    <property type="match status" value="1"/>
</dbReference>
<gene>
    <name evidence="7" type="ORF">FSP39_013570</name>
</gene>
<name>A0AA89BM02_PINIB</name>
<dbReference type="GO" id="GO:0046872">
    <property type="term" value="F:metal ion binding"/>
    <property type="evidence" value="ECO:0007669"/>
    <property type="project" value="UniProtKB-KW"/>
</dbReference>
<reference evidence="7" key="1">
    <citation type="submission" date="2019-08" db="EMBL/GenBank/DDBJ databases">
        <title>The improved chromosome-level genome for the pearl oyster Pinctada fucata martensii using PacBio sequencing and Hi-C.</title>
        <authorList>
            <person name="Zheng Z."/>
        </authorList>
    </citation>
    <scope>NUCLEOTIDE SEQUENCE</scope>
    <source>
        <strain evidence="7">ZZ-2019</strain>
        <tissue evidence="7">Adductor muscle</tissue>
    </source>
</reference>
<keyword evidence="4 6" id="KW-0378">Hydrolase</keyword>
<evidence type="ECO:0000256" key="3">
    <source>
        <dbReference type="ARBA" id="ARBA00022723"/>
    </source>
</evidence>
<evidence type="ECO:0000256" key="5">
    <source>
        <dbReference type="ARBA" id="ARBA00023049"/>
    </source>
</evidence>
<dbReference type="GO" id="GO:0004222">
    <property type="term" value="F:metalloendopeptidase activity"/>
    <property type="evidence" value="ECO:0007669"/>
    <property type="project" value="InterPro"/>
</dbReference>
<evidence type="ECO:0000313" key="8">
    <source>
        <dbReference type="Proteomes" id="UP001186944"/>
    </source>
</evidence>
<dbReference type="EMBL" id="VSWD01000012">
    <property type="protein sequence ID" value="KAK3086099.1"/>
    <property type="molecule type" value="Genomic_DNA"/>
</dbReference>
<dbReference type="PANTHER" id="PTHR21711:SF0">
    <property type="entry name" value="MITOCHONDRIAL INNER MEMBRANE PROTEASE ATP23 HOMOLOG"/>
    <property type="match status" value="1"/>
</dbReference>
<dbReference type="Proteomes" id="UP001186944">
    <property type="component" value="Unassembled WGS sequence"/>
</dbReference>
<evidence type="ECO:0000256" key="6">
    <source>
        <dbReference type="RuleBase" id="RU364057"/>
    </source>
</evidence>
<dbReference type="InterPro" id="IPR019165">
    <property type="entry name" value="Peptidase_M76_ATP23"/>
</dbReference>
<keyword evidence="3 6" id="KW-0479">Metal-binding</keyword>
<dbReference type="GO" id="GO:0034982">
    <property type="term" value="P:mitochondrial protein processing"/>
    <property type="evidence" value="ECO:0007669"/>
    <property type="project" value="TreeGrafter"/>
</dbReference>
<dbReference type="PANTHER" id="PTHR21711">
    <property type="entry name" value="MITOCHONDRIAL INNER MEMBRANE PROTEASE"/>
    <property type="match status" value="1"/>
</dbReference>
<evidence type="ECO:0000256" key="1">
    <source>
        <dbReference type="ARBA" id="ARBA00009915"/>
    </source>
</evidence>
<comment type="caution">
    <text evidence="7">The sequence shown here is derived from an EMBL/GenBank/DDBJ whole genome shotgun (WGS) entry which is preliminary data.</text>
</comment>
<evidence type="ECO:0000313" key="7">
    <source>
        <dbReference type="EMBL" id="KAK3086099.1"/>
    </source>
</evidence>
<organism evidence="7 8">
    <name type="scientific">Pinctada imbricata</name>
    <name type="common">Atlantic pearl-oyster</name>
    <name type="synonym">Pinctada martensii</name>
    <dbReference type="NCBI Taxonomy" id="66713"/>
    <lineage>
        <taxon>Eukaryota</taxon>
        <taxon>Metazoa</taxon>
        <taxon>Spiralia</taxon>
        <taxon>Lophotrochozoa</taxon>
        <taxon>Mollusca</taxon>
        <taxon>Bivalvia</taxon>
        <taxon>Autobranchia</taxon>
        <taxon>Pteriomorphia</taxon>
        <taxon>Pterioida</taxon>
        <taxon>Pterioidea</taxon>
        <taxon>Pteriidae</taxon>
        <taxon>Pinctada</taxon>
    </lineage>
</organism>
<protein>
    <recommendedName>
        <fullName evidence="6">Mitochondrial inner membrane protease ATP23</fullName>
        <ecNumber evidence="6">3.4.24.-</ecNumber>
    </recommendedName>
</protein>
<proteinExistence type="inferred from homology"/>
<accession>A0AA89BM02</accession>
<comment type="similarity">
    <text evidence="1 6">Belongs to the peptidase M76 family.</text>
</comment>
<dbReference type="EC" id="3.4.24.-" evidence="6"/>